<dbReference type="InterPro" id="IPR017735">
    <property type="entry name" value="T6SS_FHA"/>
</dbReference>
<sequence>MLRISVATRNGSAPSTPMFAEFSERGGGIGRDGSNVFVLPDPDKHISRVQAMVKFVNGQYLLADQGSNPTALNGRPLGKGNEHPLKDGDQIEMAEWVMRVEFLSGAPSFSQPVAAPAPAPAASADPLGLFGAAPAPAAPAGATVVMSTPAPFAPPPVAKPSPAAAPDPLAALLNTPPSSAAKDDPFAVFGAGPVAAPAPKAPAASDGDPFAAFAPPPAPKPRAPAPAADTSGDPLGIGISANTGSVDTLFDLKAAGSGPFGGGDPLANSLLADPLHQAPTADGAVDPLALLMGGPAEAPVAPAAQRNDAPMLDEAFVPPVAKADPLFEAVPAAKDEPKIDPASDILGILGGAPSGPAQAEPDTVITAAAPLVPPPAARVEPVVPAPAPAPKAPPVVPDLPAGDVTMVIPPSAVPKSSKVTIDGLGTNLNNPVVPPQPKAAEAYSGSPDAVLAAFVRGLGVPGLQPPGGFTPEFAEQVGLMLRESVQGTMALLAARAATKREVRAEVTMIVTRNNNPLKFSPDIGFAIKQLLQPEGKGFMGPVEAMEDAYDDLKAHQMGFVAGMRAALVGILKRFEPGELEGRLTDKSFLDSVMPANRKAKLWNMYEQRFADIQREASDDFHTLFGREFLRAYEEQIERLSNERGG</sequence>
<feature type="compositionally biased region" description="Low complexity" evidence="1">
    <location>
        <begin position="197"/>
        <end position="213"/>
    </location>
</feature>
<reference evidence="4" key="1">
    <citation type="journal article" date="2019" name="Int. J. Syst. Evol. Microbiol.">
        <title>The Global Catalogue of Microorganisms (GCM) 10K type strain sequencing project: providing services to taxonomists for standard genome sequencing and annotation.</title>
        <authorList>
            <consortium name="The Broad Institute Genomics Platform"/>
            <consortium name="The Broad Institute Genome Sequencing Center for Infectious Disease"/>
            <person name="Wu L."/>
            <person name="Ma J."/>
        </authorList>
    </citation>
    <scope>NUCLEOTIDE SEQUENCE [LARGE SCALE GENOMIC DNA]</scope>
    <source>
        <strain evidence="4">JCM 18715</strain>
    </source>
</reference>
<protein>
    <recommendedName>
        <fullName evidence="2">FHA domain-containing protein</fullName>
    </recommendedName>
</protein>
<name>A0ABP9QNS0_9RHOO</name>
<comment type="caution">
    <text evidence="3">The sequence shown here is derived from an EMBL/GenBank/DDBJ whole genome shotgun (WGS) entry which is preliminary data.</text>
</comment>
<accession>A0ABP9QNS0</accession>
<dbReference type="CDD" id="cd00060">
    <property type="entry name" value="FHA"/>
    <property type="match status" value="1"/>
</dbReference>
<dbReference type="SUPFAM" id="SSF49879">
    <property type="entry name" value="SMAD/FHA domain"/>
    <property type="match status" value="1"/>
</dbReference>
<dbReference type="RefSeq" id="WP_345532742.1">
    <property type="nucleotide sequence ID" value="NZ_BAABLD010000008.1"/>
</dbReference>
<evidence type="ECO:0000313" key="3">
    <source>
        <dbReference type="EMBL" id="GAA5164894.1"/>
    </source>
</evidence>
<keyword evidence="4" id="KW-1185">Reference proteome</keyword>
<dbReference type="Pfam" id="PF20232">
    <property type="entry name" value="T6SS_FHA_C"/>
    <property type="match status" value="1"/>
</dbReference>
<dbReference type="EMBL" id="BAABLD010000008">
    <property type="protein sequence ID" value="GAA5164894.1"/>
    <property type="molecule type" value="Genomic_DNA"/>
</dbReference>
<dbReference type="NCBIfam" id="TIGR03354">
    <property type="entry name" value="VI_FHA"/>
    <property type="match status" value="1"/>
</dbReference>
<dbReference type="Proteomes" id="UP001500547">
    <property type="component" value="Unassembled WGS sequence"/>
</dbReference>
<feature type="domain" description="FHA" evidence="2">
    <location>
        <begin position="27"/>
        <end position="77"/>
    </location>
</feature>
<dbReference type="PROSITE" id="PS50006">
    <property type="entry name" value="FHA_DOMAIN"/>
    <property type="match status" value="1"/>
</dbReference>
<dbReference type="Pfam" id="PF00498">
    <property type="entry name" value="FHA"/>
    <property type="match status" value="1"/>
</dbReference>
<evidence type="ECO:0000259" key="2">
    <source>
        <dbReference type="PROSITE" id="PS50006"/>
    </source>
</evidence>
<dbReference type="InterPro" id="IPR046883">
    <property type="entry name" value="T6SS_FHA_C"/>
</dbReference>
<evidence type="ECO:0000256" key="1">
    <source>
        <dbReference type="SAM" id="MobiDB-lite"/>
    </source>
</evidence>
<organism evidence="3 4">
    <name type="scientific">Viridibacterium curvum</name>
    <dbReference type="NCBI Taxonomy" id="1101404"/>
    <lineage>
        <taxon>Bacteria</taxon>
        <taxon>Pseudomonadati</taxon>
        <taxon>Pseudomonadota</taxon>
        <taxon>Betaproteobacteria</taxon>
        <taxon>Rhodocyclales</taxon>
        <taxon>Rhodocyclaceae</taxon>
        <taxon>Viridibacterium</taxon>
    </lineage>
</organism>
<proteinExistence type="predicted"/>
<dbReference type="Gene3D" id="2.60.200.20">
    <property type="match status" value="1"/>
</dbReference>
<feature type="region of interest" description="Disordered" evidence="1">
    <location>
        <begin position="197"/>
        <end position="239"/>
    </location>
</feature>
<dbReference type="InterPro" id="IPR000253">
    <property type="entry name" value="FHA_dom"/>
</dbReference>
<dbReference type="InterPro" id="IPR008984">
    <property type="entry name" value="SMAD_FHA_dom_sf"/>
</dbReference>
<gene>
    <name evidence="3" type="ORF">GCM10025770_19550</name>
</gene>
<evidence type="ECO:0000313" key="4">
    <source>
        <dbReference type="Proteomes" id="UP001500547"/>
    </source>
</evidence>
<feature type="compositionally biased region" description="Pro residues" evidence="1">
    <location>
        <begin position="214"/>
        <end position="224"/>
    </location>
</feature>